<keyword evidence="3" id="KW-1005">Bacterial flagellum biogenesis</keyword>
<dbReference type="InterPro" id="IPR005648">
    <property type="entry name" value="FlgD"/>
</dbReference>
<organism evidence="5 6">
    <name type="scientific">Legionella dresdenensis</name>
    <dbReference type="NCBI Taxonomy" id="450200"/>
    <lineage>
        <taxon>Bacteria</taxon>
        <taxon>Pseudomonadati</taxon>
        <taxon>Pseudomonadota</taxon>
        <taxon>Gammaproteobacteria</taxon>
        <taxon>Legionellales</taxon>
        <taxon>Legionellaceae</taxon>
        <taxon>Legionella</taxon>
    </lineage>
</organism>
<comment type="function">
    <text evidence="4">Required for flagellar hook formation. May act as a scaffolding protein.</text>
</comment>
<evidence type="ECO:0000256" key="4">
    <source>
        <dbReference type="ARBA" id="ARBA00024746"/>
    </source>
</evidence>
<accession>A0ABV8CGP0</accession>
<proteinExistence type="inferred from homology"/>
<dbReference type="Proteomes" id="UP001595758">
    <property type="component" value="Unassembled WGS sequence"/>
</dbReference>
<keyword evidence="5" id="KW-0282">Flagellum</keyword>
<evidence type="ECO:0000313" key="6">
    <source>
        <dbReference type="Proteomes" id="UP001595758"/>
    </source>
</evidence>
<evidence type="ECO:0000256" key="2">
    <source>
        <dbReference type="ARBA" id="ARBA00016013"/>
    </source>
</evidence>
<sequence length="122" mass="13849">MTDAIAPSTGIEQADYMQLFMQELTYQDPLKPIDNREFMAQMAQFSLLQQVQEINEATRYVPGMLMGIQALSLLGKQVILRDTKASGQVQSVSFKEAQPLLMVKMDNDKIEPRPLKDIEEVK</sequence>
<evidence type="ECO:0000313" key="5">
    <source>
        <dbReference type="EMBL" id="MFC3909490.1"/>
    </source>
</evidence>
<dbReference type="Pfam" id="PF03963">
    <property type="entry name" value="FlgD"/>
    <property type="match status" value="1"/>
</dbReference>
<reference evidence="6" key="1">
    <citation type="journal article" date="2019" name="Int. J. Syst. Evol. Microbiol.">
        <title>The Global Catalogue of Microorganisms (GCM) 10K type strain sequencing project: providing services to taxonomists for standard genome sequencing and annotation.</title>
        <authorList>
            <consortium name="The Broad Institute Genomics Platform"/>
            <consortium name="The Broad Institute Genome Sequencing Center for Infectious Disease"/>
            <person name="Wu L."/>
            <person name="Ma J."/>
        </authorList>
    </citation>
    <scope>NUCLEOTIDE SEQUENCE [LARGE SCALE GENOMIC DNA]</scope>
    <source>
        <strain evidence="6">CCUG 59858</strain>
    </source>
</reference>
<evidence type="ECO:0000256" key="3">
    <source>
        <dbReference type="ARBA" id="ARBA00022795"/>
    </source>
</evidence>
<gene>
    <name evidence="5" type="ORF">ACFORL_10460</name>
</gene>
<keyword evidence="5" id="KW-0969">Cilium</keyword>
<dbReference type="EMBL" id="JBHSAB010000024">
    <property type="protein sequence ID" value="MFC3909490.1"/>
    <property type="molecule type" value="Genomic_DNA"/>
</dbReference>
<name>A0ABV8CGP0_9GAMM</name>
<keyword evidence="6" id="KW-1185">Reference proteome</keyword>
<keyword evidence="5" id="KW-0966">Cell projection</keyword>
<dbReference type="RefSeq" id="WP_382343759.1">
    <property type="nucleotide sequence ID" value="NZ_JBHSAB010000024.1"/>
</dbReference>
<comment type="similarity">
    <text evidence="1">Belongs to the FlgD family.</text>
</comment>
<comment type="caution">
    <text evidence="5">The sequence shown here is derived from an EMBL/GenBank/DDBJ whole genome shotgun (WGS) entry which is preliminary data.</text>
</comment>
<evidence type="ECO:0000256" key="1">
    <source>
        <dbReference type="ARBA" id="ARBA00010577"/>
    </source>
</evidence>
<protein>
    <recommendedName>
        <fullName evidence="2">Basal-body rod modification protein FlgD</fullName>
    </recommendedName>
</protein>